<evidence type="ECO:0000313" key="2">
    <source>
        <dbReference type="Proteomes" id="UP000829398"/>
    </source>
</evidence>
<dbReference type="EMBL" id="CM039178">
    <property type="protein sequence ID" value="KAH9681742.1"/>
    <property type="molecule type" value="Genomic_DNA"/>
</dbReference>
<gene>
    <name evidence="1" type="ORF">KPL71_027084</name>
</gene>
<protein>
    <submittedName>
        <fullName evidence="1">Protein FAR1-RELATED SEQUENCE</fullName>
    </submittedName>
</protein>
<evidence type="ECO:0000313" key="1">
    <source>
        <dbReference type="EMBL" id="KAH9681742.1"/>
    </source>
</evidence>
<accession>A0ACB8I5I5</accession>
<dbReference type="Proteomes" id="UP000829398">
    <property type="component" value="Chromosome 9"/>
</dbReference>
<name>A0ACB8I5I5_CITSI</name>
<proteinExistence type="predicted"/>
<keyword evidence="2" id="KW-1185">Reference proteome</keyword>
<organism evidence="1 2">
    <name type="scientific">Citrus sinensis</name>
    <name type="common">Sweet orange</name>
    <name type="synonym">Citrus aurantium var. sinensis</name>
    <dbReference type="NCBI Taxonomy" id="2711"/>
    <lineage>
        <taxon>Eukaryota</taxon>
        <taxon>Viridiplantae</taxon>
        <taxon>Streptophyta</taxon>
        <taxon>Embryophyta</taxon>
        <taxon>Tracheophyta</taxon>
        <taxon>Spermatophyta</taxon>
        <taxon>Magnoliopsida</taxon>
        <taxon>eudicotyledons</taxon>
        <taxon>Gunneridae</taxon>
        <taxon>Pentapetalae</taxon>
        <taxon>rosids</taxon>
        <taxon>malvids</taxon>
        <taxon>Sapindales</taxon>
        <taxon>Rutaceae</taxon>
        <taxon>Aurantioideae</taxon>
        <taxon>Citrus</taxon>
    </lineage>
</organism>
<sequence>MDNFEQVEEVDEVGELQDLQGANLEENNEELVVENVVEPTVGMSFDSPEEMFEYYKTYGLQEGFPVMRRSCRKGDDGSLRYVTFTCGRNGKSKAKATNVLRLQPNQKIGCNAKIGGRLDIVSGKWVIGNLILEHNHAVSPSKSRYYRCNRSISPFVKKQLEINEEAGIKMAQSFKSIVVEAGGFENVSFLERDARNHVDKVRRLRLGEGDAIAIQRYFQKMQTENDGFYFSIDLDEEGRLKNVFWADPKSRAAYKDFGDVVTFDTTYLTNKYDMPFAPFVGVNHHGQSILLGCGLISHEDTETFTWLFDTWLSCMSGCPPLGIITDQDKAMKRAIQIVFPDTRHRWCLWHILKKVPEKLGRYAEYHAIRVSLLSVVYDLHTPVEFEEAWHDMLDRYDLRNNQWLNDLYVERNRWVPAFVKTTFWAGMSTTQRSESMNAFFDGYVNSKTTLKQFVEKYEKAMESKIEKEWQADARSFSQRLPCRTSFAMEKQVEEVYTISKFQEFQQELVNKIYCEVFSCGGSKYEVIENDEKSRENTFRVIFEKDEGEIRCVCSMFEYKGILCKHAIAVLSRNCVQLLPEKYILRRWRKDVRRFSSKVRVSYDARSSSIEHQRYREECTAFYDVAEVASKNEESHKNIMGWIEKAMKDVSLNVRCDGDDTTIDGGSSSNIQDPVVSRRKGRPPSQRKQKQFKRPKQKSNNVSINTTIEAAEIHDLSSQVATTIPTQKSNMAMQPQQAPPQHAFFPPYYQYWMNYGPAHHVHLQHAPQQNFEEANQGEFSTNEPSM</sequence>
<comment type="caution">
    <text evidence="1">The sequence shown here is derived from an EMBL/GenBank/DDBJ whole genome shotgun (WGS) entry which is preliminary data.</text>
</comment>
<reference evidence="2" key="1">
    <citation type="journal article" date="2023" name="Hortic. Res.">
        <title>A chromosome-level phased genome enabling allele-level studies in sweet orange: a case study on citrus Huanglongbing tolerance.</title>
        <authorList>
            <person name="Wu B."/>
            <person name="Yu Q."/>
            <person name="Deng Z."/>
            <person name="Duan Y."/>
            <person name="Luo F."/>
            <person name="Gmitter F. Jr."/>
        </authorList>
    </citation>
    <scope>NUCLEOTIDE SEQUENCE [LARGE SCALE GENOMIC DNA]</scope>
    <source>
        <strain evidence="2">cv. Valencia</strain>
    </source>
</reference>